<dbReference type="InterPro" id="IPR050463">
    <property type="entry name" value="Gfo/Idh/MocA_oxidrdct_glycsds"/>
</dbReference>
<evidence type="ECO:0000259" key="7">
    <source>
        <dbReference type="Pfam" id="PF01408"/>
    </source>
</evidence>
<reference evidence="10" key="2">
    <citation type="journal article" date="2018" name="BMC Genomics">
        <title>Whole genome sequencing and function prediction of 133 gut anaerobes isolated from chicken caecum in pure cultures.</title>
        <authorList>
            <person name="Medvecky M."/>
            <person name="Cejkova D."/>
            <person name="Polansky O."/>
            <person name="Karasova D."/>
            <person name="Kubasova T."/>
            <person name="Cizek A."/>
            <person name="Rychlik I."/>
        </authorList>
    </citation>
    <scope>NUCLEOTIDE SEQUENCE</scope>
    <source>
        <strain evidence="10">An90</strain>
    </source>
</reference>
<dbReference type="PANTHER" id="PTHR43818:SF1">
    <property type="entry name" value="GLYCOSYL HYDROLASE FAMILY 109 PROTEIN"/>
    <property type="match status" value="1"/>
</dbReference>
<keyword evidence="3 10" id="KW-0378">Hydrolase</keyword>
<dbReference type="Gene3D" id="3.40.50.720">
    <property type="entry name" value="NAD(P)-binding Rossmann-like Domain"/>
    <property type="match status" value="1"/>
</dbReference>
<dbReference type="InterPro" id="IPR036291">
    <property type="entry name" value="NAD(P)-bd_dom_sf"/>
</dbReference>
<evidence type="ECO:0000313" key="10">
    <source>
        <dbReference type="EMBL" id="OUN03067.1"/>
    </source>
</evidence>
<gene>
    <name evidence="10" type="ORF">B5G41_08435</name>
    <name evidence="9" type="ORF">NE651_08605</name>
</gene>
<dbReference type="Proteomes" id="UP000195772">
    <property type="component" value="Unassembled WGS sequence"/>
</dbReference>
<dbReference type="GO" id="GO:0016798">
    <property type="term" value="F:hydrolase activity, acting on glycosyl bonds"/>
    <property type="evidence" value="ECO:0007669"/>
    <property type="project" value="UniProtKB-KW"/>
</dbReference>
<dbReference type="Proteomes" id="UP001205035">
    <property type="component" value="Unassembled WGS sequence"/>
</dbReference>
<dbReference type="AlphaFoldDB" id="A0A1Y3QXE4"/>
<feature type="signal peptide" evidence="6">
    <location>
        <begin position="1"/>
        <end position="26"/>
    </location>
</feature>
<evidence type="ECO:0000259" key="8">
    <source>
        <dbReference type="Pfam" id="PF21252"/>
    </source>
</evidence>
<keyword evidence="6" id="KW-0732">Signal</keyword>
<reference evidence="11" key="1">
    <citation type="submission" date="2017-04" db="EMBL/GenBank/DDBJ databases">
        <title>Function of individual gut microbiota members based on whole genome sequencing of pure cultures obtained from chicken caecum.</title>
        <authorList>
            <person name="Medvecky M."/>
            <person name="Cejkova D."/>
            <person name="Polansky O."/>
            <person name="Karasova D."/>
            <person name="Kubasova T."/>
            <person name="Cizek A."/>
            <person name="Rychlik I."/>
        </authorList>
    </citation>
    <scope>NUCLEOTIDE SEQUENCE [LARGE SCALE GENOMIC DNA]</scope>
    <source>
        <strain evidence="11">An90</strain>
    </source>
</reference>
<dbReference type="SUPFAM" id="SSF51735">
    <property type="entry name" value="NAD(P)-binding Rossmann-fold domains"/>
    <property type="match status" value="1"/>
</dbReference>
<proteinExistence type="inferred from homology"/>
<dbReference type="EMBL" id="NFHB01000005">
    <property type="protein sequence ID" value="OUN03067.1"/>
    <property type="molecule type" value="Genomic_DNA"/>
</dbReference>
<dbReference type="InterPro" id="IPR049303">
    <property type="entry name" value="Glyco_hydro_109_C"/>
</dbReference>
<dbReference type="OrthoDB" id="9771072at2"/>
<dbReference type="eggNOG" id="COG0673">
    <property type="taxonomic scope" value="Bacteria"/>
</dbReference>
<feature type="domain" description="Glycosyl hydrolase 109 C-terminal" evidence="8">
    <location>
        <begin position="195"/>
        <end position="338"/>
    </location>
</feature>
<dbReference type="RefSeq" id="WP_018697039.1">
    <property type="nucleotide sequence ID" value="NZ_AP025562.1"/>
</dbReference>
<comment type="caution">
    <text evidence="10">The sequence shown here is derived from an EMBL/GenBank/DDBJ whole genome shotgun (WGS) entry which is preliminary data.</text>
</comment>
<comment type="similarity">
    <text evidence="2">Belongs to the Gfo/Idh/MocA family. Glycosyl hydrolase 109 subfamily.</text>
</comment>
<protein>
    <submittedName>
        <fullName evidence="9">Gfo/Idh/MocA family oxidoreductase</fullName>
    </submittedName>
    <submittedName>
        <fullName evidence="10">Glycosyl hydrolase</fullName>
    </submittedName>
</protein>
<dbReference type="Pfam" id="PF01408">
    <property type="entry name" value="GFO_IDH_MocA"/>
    <property type="match status" value="1"/>
</dbReference>
<evidence type="ECO:0000313" key="11">
    <source>
        <dbReference type="Proteomes" id="UP000195772"/>
    </source>
</evidence>
<evidence type="ECO:0000256" key="4">
    <source>
        <dbReference type="ARBA" id="ARBA00023027"/>
    </source>
</evidence>
<dbReference type="SUPFAM" id="SSF55347">
    <property type="entry name" value="Glyceraldehyde-3-phosphate dehydrogenase-like, C-terminal domain"/>
    <property type="match status" value="1"/>
</dbReference>
<dbReference type="InterPro" id="IPR000683">
    <property type="entry name" value="Gfo/Idh/MocA-like_OxRdtase_N"/>
</dbReference>
<comment type="cofactor">
    <cofactor evidence="1">
        <name>NAD(+)</name>
        <dbReference type="ChEBI" id="CHEBI:57540"/>
    </cofactor>
</comment>
<sequence length="466" mass="52321">MKKFAFLLFSAAAVLCWGCSTPPAEGYSIVDGVIVFDVPARAEGQHSVLRLTVDPIPVVRVGFIGLGMRGPGAVERFANIDGVEIVALCDLYPERVDKSQEILAGHNLPAAAPYSGEEGWKELCRRDDIDLVYICTPWQLHVPMAVYAMEHGKHVAVEVPAAMSLDECWQLVDTAEKTQRHCMMLENCVYDFFELTTLNMAQHGLFGEILHTEGSYIHNLEPYWDYYQGNWRLDFNQSHRGDVYATHGLGPACQLLDIHRGDKMNYLVAMDTKSVNGLKLAKEKMGAETFANADQTLTLIKTERGRTILLEHNVYTPRPYSRMYQLTGTEGFANKYPVEGYAFRPEQIAGEEIPDHENLSEHSFIPQAAKAALMERYKHPIARDIEEKARRVGGHGGMDFIMDYRLVYCLQHGLPLDQDVYDAAEWSCIGSLTAASLEHNSMPVAVPDFTRGDWDKVDGFRHAMAQ</sequence>
<feature type="domain" description="Gfo/Idh/MocA-like oxidoreductase N-terminal" evidence="7">
    <location>
        <begin position="59"/>
        <end position="184"/>
    </location>
</feature>
<evidence type="ECO:0000256" key="3">
    <source>
        <dbReference type="ARBA" id="ARBA00022801"/>
    </source>
</evidence>
<evidence type="ECO:0000313" key="9">
    <source>
        <dbReference type="EMBL" id="MCQ5082950.1"/>
    </source>
</evidence>
<feature type="chain" id="PRO_5011008760" evidence="6">
    <location>
        <begin position="27"/>
        <end position="466"/>
    </location>
</feature>
<name>A0A1Y3QXE4_9BACT</name>
<dbReference type="PANTHER" id="PTHR43818">
    <property type="entry name" value="BCDNA.GH03377"/>
    <property type="match status" value="1"/>
</dbReference>
<evidence type="ECO:0000256" key="1">
    <source>
        <dbReference type="ARBA" id="ARBA00001911"/>
    </source>
</evidence>
<keyword evidence="4" id="KW-0520">NAD</keyword>
<dbReference type="Pfam" id="PF21252">
    <property type="entry name" value="Glyco_hydro_109_C"/>
    <property type="match status" value="1"/>
</dbReference>
<keyword evidence="5" id="KW-0326">Glycosidase</keyword>
<dbReference type="GO" id="GO:0000166">
    <property type="term" value="F:nucleotide binding"/>
    <property type="evidence" value="ECO:0007669"/>
    <property type="project" value="InterPro"/>
</dbReference>
<accession>A0A1Y3QXE4</accession>
<evidence type="ECO:0000256" key="6">
    <source>
        <dbReference type="SAM" id="SignalP"/>
    </source>
</evidence>
<dbReference type="Gene3D" id="3.30.360.10">
    <property type="entry name" value="Dihydrodipicolinate Reductase, domain 2"/>
    <property type="match status" value="1"/>
</dbReference>
<evidence type="ECO:0000256" key="5">
    <source>
        <dbReference type="ARBA" id="ARBA00023295"/>
    </source>
</evidence>
<dbReference type="EMBL" id="JANGBQ010000010">
    <property type="protein sequence ID" value="MCQ5082950.1"/>
    <property type="molecule type" value="Genomic_DNA"/>
</dbReference>
<evidence type="ECO:0000256" key="2">
    <source>
        <dbReference type="ARBA" id="ARBA00009329"/>
    </source>
</evidence>
<reference evidence="9" key="3">
    <citation type="submission" date="2022-06" db="EMBL/GenBank/DDBJ databases">
        <title>Isolation of gut microbiota from human fecal samples.</title>
        <authorList>
            <person name="Pamer E.G."/>
            <person name="Barat B."/>
            <person name="Waligurski E."/>
            <person name="Medina S."/>
            <person name="Paddock L."/>
            <person name="Mostad J."/>
        </authorList>
    </citation>
    <scope>NUCLEOTIDE SEQUENCE</scope>
    <source>
        <strain evidence="9">DFI.6.22</strain>
    </source>
</reference>
<organism evidence="10 11">
    <name type="scientific">Alistipes onderdonkii</name>
    <dbReference type="NCBI Taxonomy" id="328813"/>
    <lineage>
        <taxon>Bacteria</taxon>
        <taxon>Pseudomonadati</taxon>
        <taxon>Bacteroidota</taxon>
        <taxon>Bacteroidia</taxon>
        <taxon>Bacteroidales</taxon>
        <taxon>Rikenellaceae</taxon>
        <taxon>Alistipes</taxon>
    </lineage>
</organism>